<evidence type="ECO:0000313" key="7">
    <source>
        <dbReference type="Proteomes" id="UP000027725"/>
    </source>
</evidence>
<dbReference type="GO" id="GO:0005829">
    <property type="term" value="C:cytosol"/>
    <property type="evidence" value="ECO:0007669"/>
    <property type="project" value="TreeGrafter"/>
</dbReference>
<dbReference type="AlphaFoldDB" id="A0A074T8G1"/>
<dbReference type="SUPFAM" id="SSF46894">
    <property type="entry name" value="C-terminal effector domain of the bipartite response regulators"/>
    <property type="match status" value="1"/>
</dbReference>
<evidence type="ECO:0000256" key="3">
    <source>
        <dbReference type="PROSITE-ProRule" id="PRU01091"/>
    </source>
</evidence>
<dbReference type="Proteomes" id="UP000027725">
    <property type="component" value="Unassembled WGS sequence"/>
</dbReference>
<dbReference type="Pfam" id="PF00072">
    <property type="entry name" value="Response_reg"/>
    <property type="match status" value="1"/>
</dbReference>
<dbReference type="InterPro" id="IPR036388">
    <property type="entry name" value="WH-like_DNA-bd_sf"/>
</dbReference>
<reference evidence="6 7" key="1">
    <citation type="submission" date="2014-03" db="EMBL/GenBank/DDBJ databases">
        <title>The draft genome sequence of Thioclava dalianensis DLFJ1-1.</title>
        <authorList>
            <person name="Lai Q."/>
            <person name="Shao Z."/>
        </authorList>
    </citation>
    <scope>NUCLEOTIDE SEQUENCE [LARGE SCALE GENOMIC DNA]</scope>
    <source>
        <strain evidence="6 7">DLFJ1-1</strain>
    </source>
</reference>
<evidence type="ECO:0000256" key="1">
    <source>
        <dbReference type="ARBA" id="ARBA00023125"/>
    </source>
</evidence>
<feature type="domain" description="OmpR/PhoB-type" evidence="5">
    <location>
        <begin position="124"/>
        <end position="222"/>
    </location>
</feature>
<dbReference type="PROSITE" id="PS51755">
    <property type="entry name" value="OMPR_PHOB"/>
    <property type="match status" value="1"/>
</dbReference>
<dbReference type="PROSITE" id="PS50110">
    <property type="entry name" value="RESPONSE_REGULATORY"/>
    <property type="match status" value="1"/>
</dbReference>
<dbReference type="InterPro" id="IPR016032">
    <property type="entry name" value="Sig_transdc_resp-reg_C-effctor"/>
</dbReference>
<keyword evidence="7" id="KW-1185">Reference proteome</keyword>
<dbReference type="InterPro" id="IPR001789">
    <property type="entry name" value="Sig_transdc_resp-reg_receiver"/>
</dbReference>
<dbReference type="GO" id="GO:0006355">
    <property type="term" value="P:regulation of DNA-templated transcription"/>
    <property type="evidence" value="ECO:0007669"/>
    <property type="project" value="InterPro"/>
</dbReference>
<dbReference type="CDD" id="cd17624">
    <property type="entry name" value="REC_OmpR_PmrA-like"/>
    <property type="match status" value="1"/>
</dbReference>
<feature type="modified residue" description="4-aspartylphosphate" evidence="2">
    <location>
        <position position="51"/>
    </location>
</feature>
<evidence type="ECO:0000256" key="2">
    <source>
        <dbReference type="PROSITE-ProRule" id="PRU00169"/>
    </source>
</evidence>
<gene>
    <name evidence="6" type="ORF">DL1_16730</name>
</gene>
<dbReference type="Gene3D" id="3.40.50.2300">
    <property type="match status" value="1"/>
</dbReference>
<evidence type="ECO:0000259" key="4">
    <source>
        <dbReference type="PROSITE" id="PS50110"/>
    </source>
</evidence>
<feature type="DNA-binding region" description="OmpR/PhoB-type" evidence="3">
    <location>
        <begin position="124"/>
        <end position="222"/>
    </location>
</feature>
<evidence type="ECO:0000313" key="6">
    <source>
        <dbReference type="EMBL" id="KEP67999.1"/>
    </source>
</evidence>
<dbReference type="EMBL" id="JHEH01000051">
    <property type="protein sequence ID" value="KEP67999.1"/>
    <property type="molecule type" value="Genomic_DNA"/>
</dbReference>
<protein>
    <submittedName>
        <fullName evidence="6">Transcriptional regulator</fullName>
    </submittedName>
</protein>
<dbReference type="Pfam" id="PF00486">
    <property type="entry name" value="Trans_reg_C"/>
    <property type="match status" value="1"/>
</dbReference>
<comment type="caution">
    <text evidence="6">The sequence shown here is derived from an EMBL/GenBank/DDBJ whole genome shotgun (WGS) entry which is preliminary data.</text>
</comment>
<dbReference type="SMART" id="SM00862">
    <property type="entry name" value="Trans_reg_C"/>
    <property type="match status" value="1"/>
</dbReference>
<feature type="domain" description="Response regulatory" evidence="4">
    <location>
        <begin position="2"/>
        <end position="116"/>
    </location>
</feature>
<dbReference type="CDD" id="cd00383">
    <property type="entry name" value="trans_reg_C"/>
    <property type="match status" value="1"/>
</dbReference>
<dbReference type="GO" id="GO:0032993">
    <property type="term" value="C:protein-DNA complex"/>
    <property type="evidence" value="ECO:0007669"/>
    <property type="project" value="TreeGrafter"/>
</dbReference>
<dbReference type="OrthoDB" id="9802426at2"/>
<dbReference type="Gene3D" id="1.10.10.10">
    <property type="entry name" value="Winged helix-like DNA-binding domain superfamily/Winged helix DNA-binding domain"/>
    <property type="match status" value="1"/>
</dbReference>
<dbReference type="PANTHER" id="PTHR48111:SF36">
    <property type="entry name" value="TRANSCRIPTIONAL REGULATORY PROTEIN CUTR"/>
    <property type="match status" value="1"/>
</dbReference>
<dbReference type="InterPro" id="IPR011006">
    <property type="entry name" value="CheY-like_superfamily"/>
</dbReference>
<keyword evidence="2" id="KW-0597">Phosphoprotein</keyword>
<dbReference type="STRING" id="1185766.SAMN05216224_11241"/>
<accession>A0A074T8G1</accession>
<dbReference type="SUPFAM" id="SSF52172">
    <property type="entry name" value="CheY-like"/>
    <property type="match status" value="1"/>
</dbReference>
<dbReference type="GO" id="GO:0000976">
    <property type="term" value="F:transcription cis-regulatory region binding"/>
    <property type="evidence" value="ECO:0007669"/>
    <property type="project" value="TreeGrafter"/>
</dbReference>
<keyword evidence="1 3" id="KW-0238">DNA-binding</keyword>
<name>A0A074T8G1_9RHOB</name>
<evidence type="ECO:0000259" key="5">
    <source>
        <dbReference type="PROSITE" id="PS51755"/>
    </source>
</evidence>
<dbReference type="InterPro" id="IPR039420">
    <property type="entry name" value="WalR-like"/>
</dbReference>
<dbReference type="PANTHER" id="PTHR48111">
    <property type="entry name" value="REGULATOR OF RPOS"/>
    <property type="match status" value="1"/>
</dbReference>
<organism evidence="6 7">
    <name type="scientific">Thioclava dalianensis</name>
    <dbReference type="NCBI Taxonomy" id="1185766"/>
    <lineage>
        <taxon>Bacteria</taxon>
        <taxon>Pseudomonadati</taxon>
        <taxon>Pseudomonadota</taxon>
        <taxon>Alphaproteobacteria</taxon>
        <taxon>Rhodobacterales</taxon>
        <taxon>Paracoccaceae</taxon>
        <taxon>Thioclava</taxon>
    </lineage>
</organism>
<dbReference type="RefSeq" id="WP_038069676.1">
    <property type="nucleotide sequence ID" value="NZ_FOVB01000012.1"/>
</dbReference>
<sequence>MRLLLIEDNARLGSLVRDGLIPQCFAVDWVETVEDAELAMKVATYDLLLVDLGLPDGDGLDIVRRSRRDKNATPILVLTARGGLDDRVTGLDAGADDYLVKPFQIPELAARCRALLRRPGASLGTQLAAGNVVLDCASRSADVGGVAIDATPREINLLEVLLRRAGHVVAKPALENTLYAMDAEVTPNALEAAVSRLRKRLTAAGADVQVRTVHGVGYALFAPSVSGE</sequence>
<dbReference type="Gene3D" id="6.10.250.690">
    <property type="match status" value="1"/>
</dbReference>
<proteinExistence type="predicted"/>
<dbReference type="SMART" id="SM00448">
    <property type="entry name" value="REC"/>
    <property type="match status" value="1"/>
</dbReference>
<dbReference type="eggNOG" id="COG0745">
    <property type="taxonomic scope" value="Bacteria"/>
</dbReference>
<dbReference type="InterPro" id="IPR001867">
    <property type="entry name" value="OmpR/PhoB-type_DNA-bd"/>
</dbReference>
<dbReference type="GO" id="GO:0000156">
    <property type="term" value="F:phosphorelay response regulator activity"/>
    <property type="evidence" value="ECO:0007669"/>
    <property type="project" value="TreeGrafter"/>
</dbReference>